<dbReference type="AlphaFoldDB" id="A0AAN6VK94"/>
<feature type="compositionally biased region" description="Polar residues" evidence="1">
    <location>
        <begin position="122"/>
        <end position="144"/>
    </location>
</feature>
<feature type="region of interest" description="Disordered" evidence="1">
    <location>
        <begin position="538"/>
        <end position="589"/>
    </location>
</feature>
<organism evidence="2 3">
    <name type="scientific">Chaetomidium leptoderma</name>
    <dbReference type="NCBI Taxonomy" id="669021"/>
    <lineage>
        <taxon>Eukaryota</taxon>
        <taxon>Fungi</taxon>
        <taxon>Dikarya</taxon>
        <taxon>Ascomycota</taxon>
        <taxon>Pezizomycotina</taxon>
        <taxon>Sordariomycetes</taxon>
        <taxon>Sordariomycetidae</taxon>
        <taxon>Sordariales</taxon>
        <taxon>Chaetomiaceae</taxon>
        <taxon>Chaetomidium</taxon>
    </lineage>
</organism>
<evidence type="ECO:0000256" key="1">
    <source>
        <dbReference type="SAM" id="MobiDB-lite"/>
    </source>
</evidence>
<feature type="compositionally biased region" description="Low complexity" evidence="1">
    <location>
        <begin position="1"/>
        <end position="20"/>
    </location>
</feature>
<name>A0AAN6VK94_9PEZI</name>
<accession>A0AAN6VK94</accession>
<feature type="region of interest" description="Disordered" evidence="1">
    <location>
        <begin position="467"/>
        <end position="503"/>
    </location>
</feature>
<evidence type="ECO:0000313" key="2">
    <source>
        <dbReference type="EMBL" id="KAK4152802.1"/>
    </source>
</evidence>
<feature type="compositionally biased region" description="Basic and acidic residues" evidence="1">
    <location>
        <begin position="99"/>
        <end position="109"/>
    </location>
</feature>
<keyword evidence="3" id="KW-1185">Reference proteome</keyword>
<feature type="compositionally biased region" description="Basic residues" evidence="1">
    <location>
        <begin position="215"/>
        <end position="229"/>
    </location>
</feature>
<protein>
    <submittedName>
        <fullName evidence="2">Uncharacterized protein</fullName>
    </submittedName>
</protein>
<feature type="compositionally biased region" description="Low complexity" evidence="1">
    <location>
        <begin position="314"/>
        <end position="324"/>
    </location>
</feature>
<feature type="compositionally biased region" description="Low complexity" evidence="1">
    <location>
        <begin position="282"/>
        <end position="293"/>
    </location>
</feature>
<feature type="region of interest" description="Disordered" evidence="1">
    <location>
        <begin position="58"/>
        <end position="453"/>
    </location>
</feature>
<feature type="compositionally biased region" description="Polar residues" evidence="1">
    <location>
        <begin position="192"/>
        <end position="201"/>
    </location>
</feature>
<comment type="caution">
    <text evidence="2">The sequence shown here is derived from an EMBL/GenBank/DDBJ whole genome shotgun (WGS) entry which is preliminary data.</text>
</comment>
<feature type="compositionally biased region" description="Basic and acidic residues" evidence="1">
    <location>
        <begin position="443"/>
        <end position="453"/>
    </location>
</feature>
<evidence type="ECO:0000313" key="3">
    <source>
        <dbReference type="Proteomes" id="UP001302745"/>
    </source>
</evidence>
<proteinExistence type="predicted"/>
<feature type="compositionally biased region" description="Basic and acidic residues" evidence="1">
    <location>
        <begin position="350"/>
        <end position="359"/>
    </location>
</feature>
<feature type="compositionally biased region" description="Polar residues" evidence="1">
    <location>
        <begin position="79"/>
        <end position="96"/>
    </location>
</feature>
<gene>
    <name evidence="2" type="ORF">C8A00DRAFT_15933</name>
</gene>
<sequence length="618" mass="66069">MASTAATTASATNTSASFTSPRNDAVGHIINCSFTGCPAKIDGNRQVLCEAHLQQAFSKPDKTRGPVQANGARTAPAPTGTSSSPRRLINSTSTNPRKLLPETDKDRPIMRRKTAGNPPQFVPQQPTPKHSTPPSRGDSTMSPPSHQPLAPRPPVHSPPASPGPSQDGEPARKRQRLSSAAGHSSKPRVNGAVSSRPSTAESAPEKKPLESKSPQSHRRGSKHSSHRPGRVREMEGKTGSSGPSGSRPAFRPLVRTMPLQFSNLRFIDRPGDGNPGVLSEQSSSGVNGSAGNVPRRSSGASDISLDEGIKDYFTGKTGSSTSSDSRTRPFDSSCQPRRLSELPNGQSHKAPPDRRRSDTQRGGYGPFQANGISSSKPTPRRTHFPIRPAQVTKPQPVQLPKPKEIDISHFDSLIYAQPGASTPPSELDLTPITPQAPPPQAADTKEASPKDEPLYLDIDPRIHWPQSHSAAWHAAKQDEIQARGKKKANFGRAAQSLQKQQLAEKRQGAAVAFEDALPEKVLDNPAWVRALRRLRGLPCSSSSPSSSFFDQEEEGTSTNGSHGVYGNGVDGQQQQQQKRVRRPGGVVGKRVGNSGLVVVTGLTESQMGMPMKRLGGAE</sequence>
<reference evidence="2" key="2">
    <citation type="submission" date="2023-05" db="EMBL/GenBank/DDBJ databases">
        <authorList>
            <consortium name="Lawrence Berkeley National Laboratory"/>
            <person name="Steindorff A."/>
            <person name="Hensen N."/>
            <person name="Bonometti L."/>
            <person name="Westerberg I."/>
            <person name="Brannstrom I.O."/>
            <person name="Guillou S."/>
            <person name="Cros-Aarteil S."/>
            <person name="Calhoun S."/>
            <person name="Haridas S."/>
            <person name="Kuo A."/>
            <person name="Mondo S."/>
            <person name="Pangilinan J."/>
            <person name="Riley R."/>
            <person name="Labutti K."/>
            <person name="Andreopoulos B."/>
            <person name="Lipzen A."/>
            <person name="Chen C."/>
            <person name="Yanf M."/>
            <person name="Daum C."/>
            <person name="Ng V."/>
            <person name="Clum A."/>
            <person name="Ohm R."/>
            <person name="Martin F."/>
            <person name="Silar P."/>
            <person name="Natvig D."/>
            <person name="Lalanne C."/>
            <person name="Gautier V."/>
            <person name="Ament-Velasquez S.L."/>
            <person name="Kruys A."/>
            <person name="Hutchinson M.I."/>
            <person name="Powell A.J."/>
            <person name="Barry K."/>
            <person name="Miller A.N."/>
            <person name="Grigoriev I.V."/>
            <person name="Debuchy R."/>
            <person name="Gladieux P."/>
            <person name="Thoren M.H."/>
            <person name="Johannesson H."/>
        </authorList>
    </citation>
    <scope>NUCLEOTIDE SEQUENCE</scope>
    <source>
        <strain evidence="2">CBS 538.74</strain>
    </source>
</reference>
<reference evidence="2" key="1">
    <citation type="journal article" date="2023" name="Mol. Phylogenet. Evol.">
        <title>Genome-scale phylogeny and comparative genomics of the fungal order Sordariales.</title>
        <authorList>
            <person name="Hensen N."/>
            <person name="Bonometti L."/>
            <person name="Westerberg I."/>
            <person name="Brannstrom I.O."/>
            <person name="Guillou S."/>
            <person name="Cros-Aarteil S."/>
            <person name="Calhoun S."/>
            <person name="Haridas S."/>
            <person name="Kuo A."/>
            <person name="Mondo S."/>
            <person name="Pangilinan J."/>
            <person name="Riley R."/>
            <person name="LaButti K."/>
            <person name="Andreopoulos B."/>
            <person name="Lipzen A."/>
            <person name="Chen C."/>
            <person name="Yan M."/>
            <person name="Daum C."/>
            <person name="Ng V."/>
            <person name="Clum A."/>
            <person name="Steindorff A."/>
            <person name="Ohm R.A."/>
            <person name="Martin F."/>
            <person name="Silar P."/>
            <person name="Natvig D.O."/>
            <person name="Lalanne C."/>
            <person name="Gautier V."/>
            <person name="Ament-Velasquez S.L."/>
            <person name="Kruys A."/>
            <person name="Hutchinson M.I."/>
            <person name="Powell A.J."/>
            <person name="Barry K."/>
            <person name="Miller A.N."/>
            <person name="Grigoriev I.V."/>
            <person name="Debuchy R."/>
            <person name="Gladieux P."/>
            <person name="Hiltunen Thoren M."/>
            <person name="Johannesson H."/>
        </authorList>
    </citation>
    <scope>NUCLEOTIDE SEQUENCE</scope>
    <source>
        <strain evidence="2">CBS 538.74</strain>
    </source>
</reference>
<feature type="compositionally biased region" description="Pro residues" evidence="1">
    <location>
        <begin position="150"/>
        <end position="162"/>
    </location>
</feature>
<dbReference type="Proteomes" id="UP001302745">
    <property type="component" value="Unassembled WGS sequence"/>
</dbReference>
<dbReference type="EMBL" id="MU856961">
    <property type="protein sequence ID" value="KAK4152802.1"/>
    <property type="molecule type" value="Genomic_DNA"/>
</dbReference>
<feature type="region of interest" description="Disordered" evidence="1">
    <location>
        <begin position="1"/>
        <end position="23"/>
    </location>
</feature>